<evidence type="ECO:0000256" key="3">
    <source>
        <dbReference type="ARBA" id="ARBA00022840"/>
    </source>
</evidence>
<keyword evidence="2" id="KW-0547">Nucleotide-binding</keyword>
<gene>
    <name evidence="5" type="ORF">SAMN00017477_0954</name>
</gene>
<evidence type="ECO:0000256" key="1">
    <source>
        <dbReference type="ARBA" id="ARBA00022448"/>
    </source>
</evidence>
<dbReference type="InterPro" id="IPR051782">
    <property type="entry name" value="ABC_Transporter_VariousFunc"/>
</dbReference>
<dbReference type="InterPro" id="IPR027417">
    <property type="entry name" value="P-loop_NTPase"/>
</dbReference>
<dbReference type="InterPro" id="IPR003593">
    <property type="entry name" value="AAA+_ATPase"/>
</dbReference>
<sequence>MLELLNVSKDYFDFGFELKNVSFSLDEGYVMGLIGPNGAGKTTIINLIMNIIFPTGGEIKIFGLENTPSNNVEIKDKIGFVFDQNILPPNFNLEKMEAIHKVVFSNFDQEYFNELVKRLKVSKEKSFKDLSKGQNMKVQIALALSHNAKLIVMDEPTAGLDPIVRKETLKILREYRDKTNCSILYSTHLTEDLETFADYLTFINKGKLVFSKDIESIRDSYKIIKVYNDEARAFNKSDFLGYEEDETFFTGLVSKENLPKGVPFSDASIQDIMYYGGQNNV</sequence>
<dbReference type="GO" id="GO:0016887">
    <property type="term" value="F:ATP hydrolysis activity"/>
    <property type="evidence" value="ECO:0007669"/>
    <property type="project" value="InterPro"/>
</dbReference>
<name>A0A1W1V0G4_PEPAS</name>
<keyword evidence="3 5" id="KW-0067">ATP-binding</keyword>
<dbReference type="PROSITE" id="PS50893">
    <property type="entry name" value="ABC_TRANSPORTER_2"/>
    <property type="match status" value="1"/>
</dbReference>
<dbReference type="Pfam" id="PF00005">
    <property type="entry name" value="ABC_tran"/>
    <property type="match status" value="1"/>
</dbReference>
<evidence type="ECO:0000313" key="5">
    <source>
        <dbReference type="EMBL" id="SMB86803.1"/>
    </source>
</evidence>
<dbReference type="Gene3D" id="3.40.50.300">
    <property type="entry name" value="P-loop containing nucleotide triphosphate hydrolases"/>
    <property type="match status" value="1"/>
</dbReference>
<evidence type="ECO:0000259" key="4">
    <source>
        <dbReference type="PROSITE" id="PS50893"/>
    </source>
</evidence>
<protein>
    <submittedName>
        <fullName evidence="5">ABC-2 type transport system ATP-binding protein</fullName>
    </submittedName>
</protein>
<dbReference type="RefSeq" id="WP_084230583.1">
    <property type="nucleotide sequence ID" value="NZ_FWWR01000009.1"/>
</dbReference>
<dbReference type="Proteomes" id="UP000192368">
    <property type="component" value="Unassembled WGS sequence"/>
</dbReference>
<dbReference type="PANTHER" id="PTHR42939">
    <property type="entry name" value="ABC TRANSPORTER ATP-BINDING PROTEIN ALBC-RELATED"/>
    <property type="match status" value="1"/>
</dbReference>
<dbReference type="PANTHER" id="PTHR42939:SF3">
    <property type="entry name" value="ABC TRANSPORTER ATP-BINDING COMPONENT"/>
    <property type="match status" value="1"/>
</dbReference>
<dbReference type="SUPFAM" id="SSF52540">
    <property type="entry name" value="P-loop containing nucleoside triphosphate hydrolases"/>
    <property type="match status" value="1"/>
</dbReference>
<feature type="domain" description="ABC transporter" evidence="4">
    <location>
        <begin position="2"/>
        <end position="230"/>
    </location>
</feature>
<organism evidence="5 6">
    <name type="scientific">Peptoniphilus asaccharolyticus DSM 20463</name>
    <dbReference type="NCBI Taxonomy" id="573058"/>
    <lineage>
        <taxon>Bacteria</taxon>
        <taxon>Bacillati</taxon>
        <taxon>Bacillota</taxon>
        <taxon>Tissierellia</taxon>
        <taxon>Tissierellales</taxon>
        <taxon>Peptoniphilaceae</taxon>
        <taxon>Peptoniphilus</taxon>
    </lineage>
</organism>
<keyword evidence="6" id="KW-1185">Reference proteome</keyword>
<dbReference type="EMBL" id="FWWR01000009">
    <property type="protein sequence ID" value="SMB86803.1"/>
    <property type="molecule type" value="Genomic_DNA"/>
</dbReference>
<dbReference type="AlphaFoldDB" id="A0A1W1V0G4"/>
<dbReference type="InterPro" id="IPR003439">
    <property type="entry name" value="ABC_transporter-like_ATP-bd"/>
</dbReference>
<dbReference type="OrthoDB" id="9804819at2"/>
<evidence type="ECO:0000313" key="6">
    <source>
        <dbReference type="Proteomes" id="UP000192368"/>
    </source>
</evidence>
<dbReference type="SMART" id="SM00382">
    <property type="entry name" value="AAA"/>
    <property type="match status" value="1"/>
</dbReference>
<dbReference type="STRING" id="573058.SAMN00017477_0954"/>
<dbReference type="GO" id="GO:0005524">
    <property type="term" value="F:ATP binding"/>
    <property type="evidence" value="ECO:0007669"/>
    <property type="project" value="UniProtKB-KW"/>
</dbReference>
<dbReference type="CDD" id="cd03230">
    <property type="entry name" value="ABC_DR_subfamily_A"/>
    <property type="match status" value="1"/>
</dbReference>
<evidence type="ECO:0000256" key="2">
    <source>
        <dbReference type="ARBA" id="ARBA00022741"/>
    </source>
</evidence>
<proteinExistence type="predicted"/>
<reference evidence="6" key="1">
    <citation type="submission" date="2017-04" db="EMBL/GenBank/DDBJ databases">
        <authorList>
            <person name="Varghese N."/>
            <person name="Submissions S."/>
        </authorList>
    </citation>
    <scope>NUCLEOTIDE SEQUENCE [LARGE SCALE GENOMIC DNA]</scope>
    <source>
        <strain evidence="6">DSM 20463</strain>
    </source>
</reference>
<accession>A0A1W1V0G4</accession>
<keyword evidence="1" id="KW-0813">Transport</keyword>